<dbReference type="EMBL" id="BAAARW010000039">
    <property type="protein sequence ID" value="GAA2452396.1"/>
    <property type="molecule type" value="Genomic_DNA"/>
</dbReference>
<dbReference type="PROSITE" id="PS51186">
    <property type="entry name" value="GNAT"/>
    <property type="match status" value="1"/>
</dbReference>
<reference evidence="3" key="1">
    <citation type="journal article" date="2019" name="Int. J. Syst. Evol. Microbiol.">
        <title>The Global Catalogue of Microorganisms (GCM) 10K type strain sequencing project: providing services to taxonomists for standard genome sequencing and annotation.</title>
        <authorList>
            <consortium name="The Broad Institute Genomics Platform"/>
            <consortium name="The Broad Institute Genome Sequencing Center for Infectious Disease"/>
            <person name="Wu L."/>
            <person name="Ma J."/>
        </authorList>
    </citation>
    <scope>NUCLEOTIDE SEQUENCE [LARGE SCALE GENOMIC DNA]</scope>
    <source>
        <strain evidence="3">JCM 3325</strain>
    </source>
</reference>
<evidence type="ECO:0000313" key="3">
    <source>
        <dbReference type="Proteomes" id="UP001501231"/>
    </source>
</evidence>
<accession>A0ABP5XJ79</accession>
<dbReference type="Gene3D" id="3.40.630.30">
    <property type="match status" value="1"/>
</dbReference>
<dbReference type="InterPro" id="IPR051531">
    <property type="entry name" value="N-acetyltransferase"/>
</dbReference>
<comment type="caution">
    <text evidence="2">The sequence shown here is derived from an EMBL/GenBank/DDBJ whole genome shotgun (WGS) entry which is preliminary data.</text>
</comment>
<dbReference type="PANTHER" id="PTHR43792:SF1">
    <property type="entry name" value="N-ACETYLTRANSFERASE DOMAIN-CONTAINING PROTEIN"/>
    <property type="match status" value="1"/>
</dbReference>
<dbReference type="InterPro" id="IPR016181">
    <property type="entry name" value="Acyl_CoA_acyltransferase"/>
</dbReference>
<dbReference type="PANTHER" id="PTHR43792">
    <property type="entry name" value="GNAT FAMILY, PUTATIVE (AFU_ORTHOLOGUE AFUA_3G00765)-RELATED-RELATED"/>
    <property type="match status" value="1"/>
</dbReference>
<keyword evidence="3" id="KW-1185">Reference proteome</keyword>
<dbReference type="SUPFAM" id="SSF55729">
    <property type="entry name" value="Acyl-CoA N-acyltransferases (Nat)"/>
    <property type="match status" value="1"/>
</dbReference>
<dbReference type="Pfam" id="PF13302">
    <property type="entry name" value="Acetyltransf_3"/>
    <property type="match status" value="1"/>
</dbReference>
<proteinExistence type="predicted"/>
<organism evidence="2 3">
    <name type="scientific">Actinomadura vinacea</name>
    <dbReference type="NCBI Taxonomy" id="115336"/>
    <lineage>
        <taxon>Bacteria</taxon>
        <taxon>Bacillati</taxon>
        <taxon>Actinomycetota</taxon>
        <taxon>Actinomycetes</taxon>
        <taxon>Streptosporangiales</taxon>
        <taxon>Thermomonosporaceae</taxon>
        <taxon>Actinomadura</taxon>
    </lineage>
</organism>
<feature type="domain" description="N-acetyltransferase" evidence="1">
    <location>
        <begin position="30"/>
        <end position="170"/>
    </location>
</feature>
<gene>
    <name evidence="2" type="ORF">GCM10010191_83360</name>
</gene>
<dbReference type="RefSeq" id="WP_344596895.1">
    <property type="nucleotide sequence ID" value="NZ_BAAARW010000039.1"/>
</dbReference>
<evidence type="ECO:0000259" key="1">
    <source>
        <dbReference type="PROSITE" id="PS51186"/>
    </source>
</evidence>
<protein>
    <submittedName>
        <fullName evidence="2">GNAT family N-acetyltransferase</fullName>
    </submittedName>
</protein>
<dbReference type="InterPro" id="IPR000182">
    <property type="entry name" value="GNAT_dom"/>
</dbReference>
<name>A0ABP5XJ79_9ACTN</name>
<sequence length="177" mass="19269">MLDVLRTGRLVLHPVGTGDHRALLAHWTGPRVRRHLFDDRILCAEQVTEIIEASLHDFATEGFGLWALRLAPEGPLAGVAGLRRMEGPAHALDVEIVYSLEPEHWGHGLAAEAARAVLDHAFDVLALPRVIAEIDEANTASAEVAEHLGMRPFEEGPADGLSRYVAERVRSAEAVKA</sequence>
<evidence type="ECO:0000313" key="2">
    <source>
        <dbReference type="EMBL" id="GAA2452396.1"/>
    </source>
</evidence>
<dbReference type="Proteomes" id="UP001501231">
    <property type="component" value="Unassembled WGS sequence"/>
</dbReference>